<evidence type="ECO:0000256" key="10">
    <source>
        <dbReference type="ARBA" id="ARBA00023235"/>
    </source>
</evidence>
<dbReference type="GO" id="GO:0051539">
    <property type="term" value="F:4 iron, 4 sulfur cluster binding"/>
    <property type="evidence" value="ECO:0007669"/>
    <property type="project" value="UniProtKB-KW"/>
</dbReference>
<keyword evidence="8" id="KW-0408">Iron</keyword>
<evidence type="ECO:0000256" key="4">
    <source>
        <dbReference type="ARBA" id="ARBA00022485"/>
    </source>
</evidence>
<dbReference type="PIRSF" id="PIRSF004911">
    <property type="entry name" value="DUF160"/>
    <property type="match status" value="1"/>
</dbReference>
<dbReference type="Proteomes" id="UP001154259">
    <property type="component" value="Unassembled WGS sequence"/>
</dbReference>
<dbReference type="PROSITE" id="PS51918">
    <property type="entry name" value="RADICAL_SAM"/>
    <property type="match status" value="1"/>
</dbReference>
<dbReference type="CDD" id="cd01335">
    <property type="entry name" value="Radical_SAM"/>
    <property type="match status" value="1"/>
</dbReference>
<dbReference type="Proteomes" id="UP001154255">
    <property type="component" value="Unassembled WGS sequence"/>
</dbReference>
<evidence type="ECO:0000256" key="12">
    <source>
        <dbReference type="PIRSR" id="PIRSR603739-50"/>
    </source>
</evidence>
<dbReference type="GO" id="GO:0016853">
    <property type="term" value="F:isomerase activity"/>
    <property type="evidence" value="ECO:0007669"/>
    <property type="project" value="UniProtKB-KW"/>
</dbReference>
<evidence type="ECO:0000313" key="14">
    <source>
        <dbReference type="EMBL" id="CAI3929134.1"/>
    </source>
</evidence>
<evidence type="ECO:0000256" key="11">
    <source>
        <dbReference type="PIRSR" id="PIRSR004911-1"/>
    </source>
</evidence>
<dbReference type="InterPro" id="IPR058240">
    <property type="entry name" value="rSAM_sf"/>
</dbReference>
<feature type="binding site" evidence="11">
    <location>
        <position position="105"/>
    </location>
    <ligand>
        <name>[4Fe-4S] cluster</name>
        <dbReference type="ChEBI" id="CHEBI:49883"/>
        <note>4Fe-4S-S-AdoMet</note>
    </ligand>
</feature>
<dbReference type="Pfam" id="PF04055">
    <property type="entry name" value="Radical_SAM"/>
    <property type="match status" value="1"/>
</dbReference>
<dbReference type="PANTHER" id="PTHR30538:SF1">
    <property type="entry name" value="L-LYSINE 2,3-AMINOMUTASE"/>
    <property type="match status" value="1"/>
</dbReference>
<dbReference type="SFLD" id="SFLDG01070">
    <property type="entry name" value="PLP-dependent"/>
    <property type="match status" value="1"/>
</dbReference>
<comment type="cofactor">
    <cofactor evidence="1 12">
        <name>pyridoxal 5'-phosphate</name>
        <dbReference type="ChEBI" id="CHEBI:597326"/>
    </cofactor>
</comment>
<evidence type="ECO:0000256" key="3">
    <source>
        <dbReference type="ARBA" id="ARBA00008703"/>
    </source>
</evidence>
<evidence type="ECO:0000256" key="9">
    <source>
        <dbReference type="ARBA" id="ARBA00023014"/>
    </source>
</evidence>
<name>A0A9W4X5W1_9PROT</name>
<dbReference type="Pfam" id="PF12544">
    <property type="entry name" value="LAM_C"/>
    <property type="match status" value="1"/>
</dbReference>
<comment type="cofactor">
    <cofactor evidence="2">
        <name>[4Fe-4S] cluster</name>
        <dbReference type="ChEBI" id="CHEBI:49883"/>
    </cofactor>
</comment>
<evidence type="ECO:0000256" key="8">
    <source>
        <dbReference type="ARBA" id="ARBA00023004"/>
    </source>
</evidence>
<sequence>MTSKTLRTVHDLLENNLISEQDLTQLNELSKIYTIAVSSEMVDLIACPEDPIGLQYVPHPDELITHPDELNDPIGDEALSPIPGIVHRYEDRVLLKPLLICPVYCRFCFRREQIGPENGLLTDLQLENALHWIENHQQIKEVILSGGDPFVLSPRRMRFIIQQLDQIPHVTTIRIHTRVPFSAPSQLTKEFIDSLETDKALWVVVHANHPNEFTPAAHQAVKNLVKNGIPLLSQSVLLKNINDNVATLESLLRHFVEWRIKPYYLHQLDKAPGTARFYVPIDEGRQLLSALRGRVTGLAWPTYILDIPGGYGKVPIGPDYFNPQTPNYVLDPNKKIHQI</sequence>
<dbReference type="RefSeq" id="WP_271789016.1">
    <property type="nucleotide sequence ID" value="NZ_CAMXCM010000001.1"/>
</dbReference>
<dbReference type="PANTHER" id="PTHR30538">
    <property type="entry name" value="LYSINE 2,3-AMINOMUTASE-RELATED"/>
    <property type="match status" value="1"/>
</dbReference>
<comment type="similarity">
    <text evidence="3">Belongs to the radical SAM superfamily. KamA family.</text>
</comment>
<dbReference type="NCBIfam" id="TIGR03822">
    <property type="entry name" value="AblA_like_2"/>
    <property type="match status" value="1"/>
</dbReference>
<dbReference type="InterPro" id="IPR022447">
    <property type="entry name" value="Lys_aminomutase-rel"/>
</dbReference>
<feature type="modified residue" description="N6-(pyridoxal phosphate)lysine" evidence="12">
    <location>
        <position position="313"/>
    </location>
</feature>
<evidence type="ECO:0000256" key="6">
    <source>
        <dbReference type="ARBA" id="ARBA00022723"/>
    </source>
</evidence>
<evidence type="ECO:0000256" key="5">
    <source>
        <dbReference type="ARBA" id="ARBA00022691"/>
    </source>
</evidence>
<evidence type="ECO:0000259" key="13">
    <source>
        <dbReference type="PROSITE" id="PS51918"/>
    </source>
</evidence>
<dbReference type="SFLD" id="SFLDS00029">
    <property type="entry name" value="Radical_SAM"/>
    <property type="match status" value="1"/>
</dbReference>
<dbReference type="EMBL" id="CAMXCM010000001">
    <property type="protein sequence ID" value="CAI3929134.1"/>
    <property type="molecule type" value="Genomic_DNA"/>
</dbReference>
<keyword evidence="10" id="KW-0413">Isomerase</keyword>
<dbReference type="InterPro" id="IPR013785">
    <property type="entry name" value="Aldolase_TIM"/>
</dbReference>
<comment type="caution">
    <text evidence="14">The sequence shown here is derived from an EMBL/GenBank/DDBJ whole genome shotgun (WGS) entry which is preliminary data.</text>
</comment>
<dbReference type="SUPFAM" id="SSF102114">
    <property type="entry name" value="Radical SAM enzymes"/>
    <property type="match status" value="1"/>
</dbReference>
<dbReference type="Gene3D" id="3.20.20.70">
    <property type="entry name" value="Aldolase class I"/>
    <property type="match status" value="1"/>
</dbReference>
<evidence type="ECO:0000313" key="15">
    <source>
        <dbReference type="EMBL" id="CAI3931859.1"/>
    </source>
</evidence>
<evidence type="ECO:0000313" key="17">
    <source>
        <dbReference type="Proteomes" id="UP001154259"/>
    </source>
</evidence>
<evidence type="ECO:0000256" key="7">
    <source>
        <dbReference type="ARBA" id="ARBA00022898"/>
    </source>
</evidence>
<dbReference type="GO" id="GO:0046872">
    <property type="term" value="F:metal ion binding"/>
    <property type="evidence" value="ECO:0007669"/>
    <property type="project" value="UniProtKB-KW"/>
</dbReference>
<accession>A0A9W4X5W1</accession>
<dbReference type="InterPro" id="IPR003739">
    <property type="entry name" value="Lys_aminomutase/Glu_NH3_mut"/>
</dbReference>
<feature type="binding site" evidence="11">
    <location>
        <position position="108"/>
    </location>
    <ligand>
        <name>[4Fe-4S] cluster</name>
        <dbReference type="ChEBI" id="CHEBI:49883"/>
        <note>4Fe-4S-S-AdoMet</note>
    </ligand>
</feature>
<keyword evidence="9 11" id="KW-0411">Iron-sulfur</keyword>
<dbReference type="InterPro" id="IPR007197">
    <property type="entry name" value="rSAM"/>
</dbReference>
<dbReference type="EMBL" id="CAMXCS010000001">
    <property type="protein sequence ID" value="CAI3931859.1"/>
    <property type="molecule type" value="Genomic_DNA"/>
</dbReference>
<evidence type="ECO:0000256" key="2">
    <source>
        <dbReference type="ARBA" id="ARBA00001966"/>
    </source>
</evidence>
<reference evidence="14" key="1">
    <citation type="submission" date="2022-10" db="EMBL/GenBank/DDBJ databases">
        <authorList>
            <person name="Botero Cardona J."/>
        </authorList>
    </citation>
    <scope>NUCLEOTIDE SEQUENCE</scope>
    <source>
        <strain evidence="14">LMG 31819</strain>
        <strain evidence="15">R-53529</strain>
    </source>
</reference>
<feature type="domain" description="Radical SAM core" evidence="13">
    <location>
        <begin position="87"/>
        <end position="308"/>
    </location>
</feature>
<evidence type="ECO:0000256" key="1">
    <source>
        <dbReference type="ARBA" id="ARBA00001933"/>
    </source>
</evidence>
<keyword evidence="6 11" id="KW-0479">Metal-binding</keyword>
<feature type="binding site" evidence="11">
    <location>
        <position position="101"/>
    </location>
    <ligand>
        <name>[4Fe-4S] cluster</name>
        <dbReference type="ChEBI" id="CHEBI:49883"/>
        <note>4Fe-4S-S-AdoMet</note>
    </ligand>
</feature>
<keyword evidence="4 11" id="KW-0004">4Fe-4S</keyword>
<dbReference type="NCBIfam" id="TIGR00238">
    <property type="entry name" value="KamA family radical SAM protein"/>
    <property type="match status" value="1"/>
</dbReference>
<organism evidence="14 16">
    <name type="scientific">Commensalibacter communis</name>
    <dbReference type="NCBI Taxonomy" id="2972786"/>
    <lineage>
        <taxon>Bacteria</taxon>
        <taxon>Pseudomonadati</taxon>
        <taxon>Pseudomonadota</taxon>
        <taxon>Alphaproteobacteria</taxon>
        <taxon>Acetobacterales</taxon>
        <taxon>Acetobacteraceae</taxon>
    </lineage>
</organism>
<protein>
    <submittedName>
        <fullName evidence="14 15">3-aminomutase (EF-P beta-lysylation pathway) (EpmB)</fullName>
    </submittedName>
</protein>
<keyword evidence="17" id="KW-1185">Reference proteome</keyword>
<dbReference type="InterPro" id="IPR025895">
    <property type="entry name" value="LAM_C_dom"/>
</dbReference>
<keyword evidence="5" id="KW-0949">S-adenosyl-L-methionine</keyword>
<keyword evidence="7 12" id="KW-0663">Pyridoxal phosphate</keyword>
<gene>
    <name evidence="15" type="ORF">R53529_LOCUS574</name>
    <name evidence="14" type="ORF">R53530_LOCUS527</name>
</gene>
<proteinExistence type="inferred from homology"/>
<dbReference type="AlphaFoldDB" id="A0A9W4X5W1"/>
<evidence type="ECO:0000313" key="16">
    <source>
        <dbReference type="Proteomes" id="UP001154255"/>
    </source>
</evidence>